<evidence type="ECO:0000313" key="16">
    <source>
        <dbReference type="Proteomes" id="UP000293347"/>
    </source>
</evidence>
<evidence type="ECO:0000259" key="14">
    <source>
        <dbReference type="Pfam" id="PF07715"/>
    </source>
</evidence>
<keyword evidence="2 10" id="KW-0813">Transport</keyword>
<sequence>MRKLLFFILLFCTVNLVAQDVKISGTVTAADGSAALGSASIKVKDKVVGTTTNSKGNFTLNFNGKLPFIIVISAVGYETQEVEITSASQNVSAVLVTKSIMLNEVVSSAARVNESILQSPVSVEKMSLKAIKENPSFTFYDGLQSLKGMEAVTSSITYKQVNTRGFNTTGNSRFLQLVDGVDNQTPGLNFSVGNLFGASDMDIESAEVIPGAASALYGPVAFNGLLSVKTKDPFTHQGLSVQVKTGFNHIGESFEDPKSINDFALRYAKSFNDRFAFKINASYLKGTDWYANDFTDVSGITADAQKGPNNPTRDALNIYGDEVTKNLEGTIGVVSRTGYEEKDLMNYGVYSLKLNGALHYRLSDNIEAIYQYNFGRGTASYTGSSRFDLNNFVLQTHRVELKGSKFFLRSYVVSENSHDSYNTRSLAQFINRDWVKDLSGNTVAPNQADATWFARYKAAFLGSANGVTPNSHSAARTFADQGRFLPGTDAFEKAKDASIHNYGLSGAGVFSNSKFYHTDGQYDFSSAVKVVELLAGGSFRNYKMFTNGSLFDDKENKIGIKEYGAFVQASKKLLDDKLKLSASIRYDKNENFDGNFTPRFSGVYTLAKSHNFRASYQTGFRNPTPVDQFIKLNVGPITILGGAPANSAGMNVYENSFTAASAGAFFPAVGAAIGGGMTPQQAIAANKDILVKSNVAYVKPEQQKAFEVGYKGLINDRVLVDLNYYHSSYTDFLLSTVVMRPASPVLGTDGKVNPAAAADIFAQQPQTVSVFQLYTNATDEVSAQGLSAGITYLLDKGYVLGGNATLSDFNIGEANINNIAQFNTPKYSTNVTFGNANAVKDFGFNLAWHWQSAFKWYGTFNGLRPGTIEAYSMVDAQINKKLPRYNTTIKLGGSNIFNKRIMQSYGSPRIGAIYYVALVFENPLK</sequence>
<evidence type="ECO:0000256" key="5">
    <source>
        <dbReference type="ARBA" id="ARBA00022729"/>
    </source>
</evidence>
<feature type="chain" id="PRO_5020860177" evidence="12">
    <location>
        <begin position="19"/>
        <end position="925"/>
    </location>
</feature>
<dbReference type="RefSeq" id="WP_131596809.1">
    <property type="nucleotide sequence ID" value="NZ_SJSL01000003.1"/>
</dbReference>
<evidence type="ECO:0000256" key="12">
    <source>
        <dbReference type="SAM" id="SignalP"/>
    </source>
</evidence>
<dbReference type="AlphaFoldDB" id="A0A4R0NIG3"/>
<evidence type="ECO:0000256" key="3">
    <source>
        <dbReference type="ARBA" id="ARBA00022452"/>
    </source>
</evidence>
<dbReference type="GO" id="GO:0015344">
    <property type="term" value="F:siderophore uptake transmembrane transporter activity"/>
    <property type="evidence" value="ECO:0007669"/>
    <property type="project" value="TreeGrafter"/>
</dbReference>
<dbReference type="PANTHER" id="PTHR30069">
    <property type="entry name" value="TONB-DEPENDENT OUTER MEMBRANE RECEPTOR"/>
    <property type="match status" value="1"/>
</dbReference>
<evidence type="ECO:0000256" key="10">
    <source>
        <dbReference type="PROSITE-ProRule" id="PRU01360"/>
    </source>
</evidence>
<evidence type="ECO:0000256" key="7">
    <source>
        <dbReference type="ARBA" id="ARBA00023136"/>
    </source>
</evidence>
<keyword evidence="8 15" id="KW-0675">Receptor</keyword>
<feature type="domain" description="TonB-dependent receptor-like beta-barrel" evidence="13">
    <location>
        <begin position="447"/>
        <end position="896"/>
    </location>
</feature>
<dbReference type="Gene3D" id="2.170.130.10">
    <property type="entry name" value="TonB-dependent receptor, plug domain"/>
    <property type="match status" value="1"/>
</dbReference>
<dbReference type="GO" id="GO:0044718">
    <property type="term" value="P:siderophore transmembrane transport"/>
    <property type="evidence" value="ECO:0007669"/>
    <property type="project" value="TreeGrafter"/>
</dbReference>
<comment type="caution">
    <text evidence="15">The sequence shown here is derived from an EMBL/GenBank/DDBJ whole genome shotgun (WGS) entry which is preliminary data.</text>
</comment>
<proteinExistence type="inferred from homology"/>
<comment type="subcellular location">
    <subcellularLocation>
        <location evidence="1 10">Cell outer membrane</location>
        <topology evidence="1 10">Multi-pass membrane protein</topology>
    </subcellularLocation>
</comment>
<keyword evidence="9 10" id="KW-0998">Cell outer membrane</keyword>
<evidence type="ECO:0000313" key="15">
    <source>
        <dbReference type="EMBL" id="TCD00460.1"/>
    </source>
</evidence>
<feature type="domain" description="TonB-dependent receptor plug" evidence="14">
    <location>
        <begin position="117"/>
        <end position="224"/>
    </location>
</feature>
<dbReference type="Pfam" id="PF00593">
    <property type="entry name" value="TonB_dep_Rec_b-barrel"/>
    <property type="match status" value="1"/>
</dbReference>
<keyword evidence="3 10" id="KW-1134">Transmembrane beta strand</keyword>
<evidence type="ECO:0000256" key="6">
    <source>
        <dbReference type="ARBA" id="ARBA00023077"/>
    </source>
</evidence>
<dbReference type="InterPro" id="IPR036942">
    <property type="entry name" value="Beta-barrel_TonB_sf"/>
</dbReference>
<reference evidence="15 16" key="1">
    <citation type="submission" date="2019-02" db="EMBL/GenBank/DDBJ databases">
        <title>Pedobacter sp. RP-1-14 sp. nov., isolated from Arctic soil.</title>
        <authorList>
            <person name="Dahal R.H."/>
        </authorList>
    </citation>
    <scope>NUCLEOTIDE SEQUENCE [LARGE SCALE GENOMIC DNA]</scope>
    <source>
        <strain evidence="15 16">RP-1-14</strain>
    </source>
</reference>
<evidence type="ECO:0000256" key="8">
    <source>
        <dbReference type="ARBA" id="ARBA00023170"/>
    </source>
</evidence>
<evidence type="ECO:0000256" key="9">
    <source>
        <dbReference type="ARBA" id="ARBA00023237"/>
    </source>
</evidence>
<accession>A0A4R0NIG3</accession>
<keyword evidence="7 10" id="KW-0472">Membrane</keyword>
<protein>
    <submittedName>
        <fullName evidence="15">TonB-dependent receptor</fullName>
    </submittedName>
</protein>
<evidence type="ECO:0000259" key="13">
    <source>
        <dbReference type="Pfam" id="PF00593"/>
    </source>
</evidence>
<dbReference type="InterPro" id="IPR037066">
    <property type="entry name" value="Plug_dom_sf"/>
</dbReference>
<feature type="signal peptide" evidence="12">
    <location>
        <begin position="1"/>
        <end position="18"/>
    </location>
</feature>
<keyword evidence="6 11" id="KW-0798">TonB box</keyword>
<dbReference type="Proteomes" id="UP000293347">
    <property type="component" value="Unassembled WGS sequence"/>
</dbReference>
<dbReference type="Gene3D" id="2.60.40.1120">
    <property type="entry name" value="Carboxypeptidase-like, regulatory domain"/>
    <property type="match status" value="1"/>
</dbReference>
<comment type="similarity">
    <text evidence="10 11">Belongs to the TonB-dependent receptor family.</text>
</comment>
<dbReference type="PROSITE" id="PS52016">
    <property type="entry name" value="TONB_DEPENDENT_REC_3"/>
    <property type="match status" value="1"/>
</dbReference>
<dbReference type="InterPro" id="IPR039426">
    <property type="entry name" value="TonB-dep_rcpt-like"/>
</dbReference>
<keyword evidence="16" id="KW-1185">Reference proteome</keyword>
<dbReference type="Pfam" id="PF13715">
    <property type="entry name" value="CarbopepD_reg_2"/>
    <property type="match status" value="1"/>
</dbReference>
<dbReference type="Gene3D" id="2.40.170.20">
    <property type="entry name" value="TonB-dependent receptor, beta-barrel domain"/>
    <property type="match status" value="1"/>
</dbReference>
<name>A0A4R0NIG3_9SPHI</name>
<dbReference type="GO" id="GO:0009279">
    <property type="term" value="C:cell outer membrane"/>
    <property type="evidence" value="ECO:0007669"/>
    <property type="project" value="UniProtKB-SubCell"/>
</dbReference>
<dbReference type="SUPFAM" id="SSF49464">
    <property type="entry name" value="Carboxypeptidase regulatory domain-like"/>
    <property type="match status" value="1"/>
</dbReference>
<keyword evidence="4 10" id="KW-0812">Transmembrane</keyword>
<dbReference type="SUPFAM" id="SSF56935">
    <property type="entry name" value="Porins"/>
    <property type="match status" value="1"/>
</dbReference>
<dbReference type="PANTHER" id="PTHR30069:SF29">
    <property type="entry name" value="HEMOGLOBIN AND HEMOGLOBIN-HAPTOGLOBIN-BINDING PROTEIN 1-RELATED"/>
    <property type="match status" value="1"/>
</dbReference>
<evidence type="ECO:0000256" key="1">
    <source>
        <dbReference type="ARBA" id="ARBA00004571"/>
    </source>
</evidence>
<evidence type="ECO:0000256" key="11">
    <source>
        <dbReference type="RuleBase" id="RU003357"/>
    </source>
</evidence>
<organism evidence="15 16">
    <name type="scientific">Pedobacter psychroterrae</name>
    <dbReference type="NCBI Taxonomy" id="2530453"/>
    <lineage>
        <taxon>Bacteria</taxon>
        <taxon>Pseudomonadati</taxon>
        <taxon>Bacteroidota</taxon>
        <taxon>Sphingobacteriia</taxon>
        <taxon>Sphingobacteriales</taxon>
        <taxon>Sphingobacteriaceae</taxon>
        <taxon>Pedobacter</taxon>
    </lineage>
</organism>
<keyword evidence="5 12" id="KW-0732">Signal</keyword>
<evidence type="ECO:0000256" key="4">
    <source>
        <dbReference type="ARBA" id="ARBA00022692"/>
    </source>
</evidence>
<dbReference type="InterPro" id="IPR012910">
    <property type="entry name" value="Plug_dom"/>
</dbReference>
<evidence type="ECO:0000256" key="2">
    <source>
        <dbReference type="ARBA" id="ARBA00022448"/>
    </source>
</evidence>
<dbReference type="InterPro" id="IPR000531">
    <property type="entry name" value="Beta-barrel_TonB"/>
</dbReference>
<gene>
    <name evidence="15" type="ORF">EZ437_14655</name>
</gene>
<dbReference type="OrthoDB" id="1109208at2"/>
<dbReference type="Pfam" id="PF07715">
    <property type="entry name" value="Plug"/>
    <property type="match status" value="1"/>
</dbReference>
<dbReference type="EMBL" id="SJSL01000003">
    <property type="protein sequence ID" value="TCD00460.1"/>
    <property type="molecule type" value="Genomic_DNA"/>
</dbReference>
<dbReference type="InterPro" id="IPR008969">
    <property type="entry name" value="CarboxyPept-like_regulatory"/>
</dbReference>